<name>A0ABD2BYS2_VESSQ</name>
<reference evidence="2 3" key="1">
    <citation type="journal article" date="2024" name="Ann. Entomol. Soc. Am.">
        <title>Genomic analyses of the southern and eastern yellowjacket wasps (Hymenoptera: Vespidae) reveal evolutionary signatures of social life.</title>
        <authorList>
            <person name="Catto M.A."/>
            <person name="Caine P.B."/>
            <person name="Orr S.E."/>
            <person name="Hunt B.G."/>
            <person name="Goodisman M.A.D."/>
        </authorList>
    </citation>
    <scope>NUCLEOTIDE SEQUENCE [LARGE SCALE GENOMIC DNA]</scope>
    <source>
        <strain evidence="2">233</strain>
        <tissue evidence="2">Head and thorax</tissue>
    </source>
</reference>
<proteinExistence type="predicted"/>
<dbReference type="Proteomes" id="UP001607302">
    <property type="component" value="Unassembled WGS sequence"/>
</dbReference>
<accession>A0ABD2BYS2</accession>
<dbReference type="EMBL" id="JAUDFV010000027">
    <property type="protein sequence ID" value="KAL2737923.1"/>
    <property type="molecule type" value="Genomic_DNA"/>
</dbReference>
<comment type="caution">
    <text evidence="2">The sequence shown here is derived from an EMBL/GenBank/DDBJ whole genome shotgun (WGS) entry which is preliminary data.</text>
</comment>
<keyword evidence="3" id="KW-1185">Reference proteome</keyword>
<feature type="region of interest" description="Disordered" evidence="1">
    <location>
        <begin position="29"/>
        <end position="55"/>
    </location>
</feature>
<gene>
    <name evidence="2" type="ORF">V1478_002009</name>
</gene>
<evidence type="ECO:0000313" key="3">
    <source>
        <dbReference type="Proteomes" id="UP001607302"/>
    </source>
</evidence>
<organism evidence="2 3">
    <name type="scientific">Vespula squamosa</name>
    <name type="common">Southern yellow jacket</name>
    <name type="synonym">Wasp</name>
    <dbReference type="NCBI Taxonomy" id="30214"/>
    <lineage>
        <taxon>Eukaryota</taxon>
        <taxon>Metazoa</taxon>
        <taxon>Ecdysozoa</taxon>
        <taxon>Arthropoda</taxon>
        <taxon>Hexapoda</taxon>
        <taxon>Insecta</taxon>
        <taxon>Pterygota</taxon>
        <taxon>Neoptera</taxon>
        <taxon>Endopterygota</taxon>
        <taxon>Hymenoptera</taxon>
        <taxon>Apocrita</taxon>
        <taxon>Aculeata</taxon>
        <taxon>Vespoidea</taxon>
        <taxon>Vespidae</taxon>
        <taxon>Vespinae</taxon>
        <taxon>Vespula</taxon>
    </lineage>
</organism>
<dbReference type="AlphaFoldDB" id="A0ABD2BYS2"/>
<sequence length="102" mass="11550">MLWKKVEDCIERYRAYQKNIHFLLLSAPTSNRDAEDDGGRRKSRKKGVNRSSEASPLRVIIPQALCAHGATTRSINFQFISNTTDLKSSLIGERFVNPKRGS</sequence>
<protein>
    <submittedName>
        <fullName evidence="2">Uncharacterized protein</fullName>
    </submittedName>
</protein>
<evidence type="ECO:0000313" key="2">
    <source>
        <dbReference type="EMBL" id="KAL2737923.1"/>
    </source>
</evidence>
<evidence type="ECO:0000256" key="1">
    <source>
        <dbReference type="SAM" id="MobiDB-lite"/>
    </source>
</evidence>